<sequence length="85" mass="9009">MPTNSHEFSRKEIGSWFSLASPIKTTARFLIKRRICGLSIPYSLSVISTIGRDLSSVVFPCSCSGLPNPPRSLSAFGMTGGGSSG</sequence>
<dbReference type="HOGENOM" id="CLU_2506718_0_0_10"/>
<gene>
    <name evidence="1" type="ordered locus">Cpha266_2654</name>
</gene>
<name>A1BJR1_CHLPD</name>
<proteinExistence type="predicted"/>
<accession>A1BJR1</accession>
<dbReference type="STRING" id="290317.Cpha266_2654"/>
<keyword evidence="2" id="KW-1185">Reference proteome</keyword>
<dbReference type="EMBL" id="CP000492">
    <property type="protein sequence ID" value="ABL66638.1"/>
    <property type="molecule type" value="Genomic_DNA"/>
</dbReference>
<dbReference type="Proteomes" id="UP000008701">
    <property type="component" value="Chromosome"/>
</dbReference>
<dbReference type="AlphaFoldDB" id="A1BJR1"/>
<dbReference type="KEGG" id="cph:Cpha266_2654"/>
<organism evidence="1 2">
    <name type="scientific">Chlorobium phaeobacteroides (strain DSM 266 / SMG 266 / 2430)</name>
    <dbReference type="NCBI Taxonomy" id="290317"/>
    <lineage>
        <taxon>Bacteria</taxon>
        <taxon>Pseudomonadati</taxon>
        <taxon>Chlorobiota</taxon>
        <taxon>Chlorobiia</taxon>
        <taxon>Chlorobiales</taxon>
        <taxon>Chlorobiaceae</taxon>
        <taxon>Chlorobium/Pelodictyon group</taxon>
        <taxon>Chlorobium</taxon>
    </lineage>
</organism>
<reference evidence="1 2" key="1">
    <citation type="submission" date="2006-12" db="EMBL/GenBank/DDBJ databases">
        <title>Complete sequence of Chlorobium phaeobacteroides DSM 266.</title>
        <authorList>
            <consortium name="US DOE Joint Genome Institute"/>
            <person name="Copeland A."/>
            <person name="Lucas S."/>
            <person name="Lapidus A."/>
            <person name="Barry K."/>
            <person name="Detter J.C."/>
            <person name="Glavina del Rio T."/>
            <person name="Hammon N."/>
            <person name="Israni S."/>
            <person name="Pitluck S."/>
            <person name="Goltsman E."/>
            <person name="Schmutz J."/>
            <person name="Larimer F."/>
            <person name="Land M."/>
            <person name="Hauser L."/>
            <person name="Mikhailova N."/>
            <person name="Li T."/>
            <person name="Overmann J."/>
            <person name="Bryant D.A."/>
            <person name="Richardson P."/>
        </authorList>
    </citation>
    <scope>NUCLEOTIDE SEQUENCE [LARGE SCALE GENOMIC DNA]</scope>
    <source>
        <strain evidence="1 2">DSM 266</strain>
    </source>
</reference>
<evidence type="ECO:0000313" key="2">
    <source>
        <dbReference type="Proteomes" id="UP000008701"/>
    </source>
</evidence>
<evidence type="ECO:0000313" key="1">
    <source>
        <dbReference type="EMBL" id="ABL66638.1"/>
    </source>
</evidence>
<protein>
    <submittedName>
        <fullName evidence="1">Uncharacterized protein</fullName>
    </submittedName>
</protein>